<organism evidence="8 9">
    <name type="scientific">Raphidocelis subcapitata</name>
    <dbReference type="NCBI Taxonomy" id="307507"/>
    <lineage>
        <taxon>Eukaryota</taxon>
        <taxon>Viridiplantae</taxon>
        <taxon>Chlorophyta</taxon>
        <taxon>core chlorophytes</taxon>
        <taxon>Chlorophyceae</taxon>
        <taxon>CS clade</taxon>
        <taxon>Sphaeropleales</taxon>
        <taxon>Selenastraceae</taxon>
        <taxon>Raphidocelis</taxon>
    </lineage>
</organism>
<dbReference type="GO" id="GO:0004332">
    <property type="term" value="F:fructose-bisphosphate aldolase activity"/>
    <property type="evidence" value="ECO:0007669"/>
    <property type="project" value="UniProtKB-EC"/>
</dbReference>
<proteinExistence type="inferred from homology"/>
<dbReference type="SUPFAM" id="SSF51569">
    <property type="entry name" value="Aldolase"/>
    <property type="match status" value="1"/>
</dbReference>
<sequence length="377" mass="39260">MRHRHPRSASLTAVAGLLAWTVLLASCPFPAPGAATDAMACSAKSQELLQTVAAIIEPGKGILAADESTGTAGKRLASVGLPNTEDNRRALREMLFAAPGFEKHISGVILYEETLFQESSSGGRLVDALTEQGVVLGIKVDIGTVPLPGSPFELYTQGLDGLRQRCDKYYAAGARFAKWRAVIPIDAPSGLPSALGVQSAAEGLAKYARICQDAGLVPIVEPEVLSDGAHSLEACEAVTTRVLSAVFRELLAHGVELEAMLLKPNMVLPGASARPAPPAAVAAATRRVLRRTVPPAVPGVLFLSGGQTEGEATEHLRLINELGSNPWYVSFSYGRALQASALKAWSGKPGNVKAGQAQLLQRAAANGAAALARPAAA</sequence>
<evidence type="ECO:0000256" key="5">
    <source>
        <dbReference type="ARBA" id="ARBA00023152"/>
    </source>
</evidence>
<evidence type="ECO:0000256" key="2">
    <source>
        <dbReference type="ARBA" id="ARBA00004714"/>
    </source>
</evidence>
<accession>A0A2V0NT44</accession>
<dbReference type="UniPathway" id="UPA00109">
    <property type="reaction ID" value="UER00183"/>
</dbReference>
<evidence type="ECO:0000256" key="1">
    <source>
        <dbReference type="ARBA" id="ARBA00000441"/>
    </source>
</evidence>
<dbReference type="EMBL" id="BDRX01000019">
    <property type="protein sequence ID" value="GBF90811.1"/>
    <property type="molecule type" value="Genomic_DNA"/>
</dbReference>
<dbReference type="InterPro" id="IPR000741">
    <property type="entry name" value="FBA_I"/>
</dbReference>
<comment type="similarity">
    <text evidence="3">Belongs to the class I fructose-bisphosphate aldolase family.</text>
</comment>
<dbReference type="FunFam" id="3.20.20.70:FF:000140">
    <property type="entry name" value="Fructose-bisphosphate aldolase"/>
    <property type="match status" value="1"/>
</dbReference>
<dbReference type="PROSITE" id="PS51257">
    <property type="entry name" value="PROKAR_LIPOPROTEIN"/>
    <property type="match status" value="1"/>
</dbReference>
<keyword evidence="9" id="KW-1185">Reference proteome</keyword>
<name>A0A2V0NT44_9CHLO</name>
<keyword evidence="6" id="KW-0456">Lyase</keyword>
<evidence type="ECO:0000256" key="4">
    <source>
        <dbReference type="ARBA" id="ARBA00013068"/>
    </source>
</evidence>
<evidence type="ECO:0000313" key="8">
    <source>
        <dbReference type="EMBL" id="GBF90811.1"/>
    </source>
</evidence>
<dbReference type="Pfam" id="PF00274">
    <property type="entry name" value="Glycolytic"/>
    <property type="match status" value="1"/>
</dbReference>
<dbReference type="InterPro" id="IPR013785">
    <property type="entry name" value="Aldolase_TIM"/>
</dbReference>
<feature type="signal peptide" evidence="7">
    <location>
        <begin position="1"/>
        <end position="25"/>
    </location>
</feature>
<comment type="catalytic activity">
    <reaction evidence="1">
        <text>beta-D-fructose 1,6-bisphosphate = D-glyceraldehyde 3-phosphate + dihydroxyacetone phosphate</text>
        <dbReference type="Rhea" id="RHEA:14729"/>
        <dbReference type="ChEBI" id="CHEBI:32966"/>
        <dbReference type="ChEBI" id="CHEBI:57642"/>
        <dbReference type="ChEBI" id="CHEBI:59776"/>
        <dbReference type="EC" id="4.1.2.13"/>
    </reaction>
</comment>
<evidence type="ECO:0000256" key="3">
    <source>
        <dbReference type="ARBA" id="ARBA00010387"/>
    </source>
</evidence>
<keyword evidence="5" id="KW-0324">Glycolysis</keyword>
<dbReference type="Proteomes" id="UP000247498">
    <property type="component" value="Unassembled WGS sequence"/>
</dbReference>
<keyword evidence="7" id="KW-0732">Signal</keyword>
<reference evidence="8 9" key="1">
    <citation type="journal article" date="2018" name="Sci. Rep.">
        <title>Raphidocelis subcapitata (=Pseudokirchneriella subcapitata) provides an insight into genome evolution and environmental adaptations in the Sphaeropleales.</title>
        <authorList>
            <person name="Suzuki S."/>
            <person name="Yamaguchi H."/>
            <person name="Nakajima N."/>
            <person name="Kawachi M."/>
        </authorList>
    </citation>
    <scope>NUCLEOTIDE SEQUENCE [LARGE SCALE GENOMIC DNA]</scope>
    <source>
        <strain evidence="8 9">NIES-35</strain>
    </source>
</reference>
<feature type="chain" id="PRO_5015941047" description="fructose-bisphosphate aldolase" evidence="7">
    <location>
        <begin position="26"/>
        <end position="377"/>
    </location>
</feature>
<dbReference type="Gene3D" id="3.20.20.70">
    <property type="entry name" value="Aldolase class I"/>
    <property type="match status" value="1"/>
</dbReference>
<evidence type="ECO:0000256" key="6">
    <source>
        <dbReference type="ARBA" id="ARBA00023239"/>
    </source>
</evidence>
<dbReference type="GO" id="GO:0006096">
    <property type="term" value="P:glycolytic process"/>
    <property type="evidence" value="ECO:0007669"/>
    <property type="project" value="UniProtKB-UniPathway"/>
</dbReference>
<dbReference type="PANTHER" id="PTHR11627">
    <property type="entry name" value="FRUCTOSE-BISPHOSPHATE ALDOLASE"/>
    <property type="match status" value="1"/>
</dbReference>
<protein>
    <recommendedName>
        <fullName evidence="4">fructose-bisphosphate aldolase</fullName>
        <ecNumber evidence="4">4.1.2.13</ecNumber>
    </recommendedName>
</protein>
<comment type="pathway">
    <text evidence="2">Carbohydrate degradation; glycolysis; D-glyceraldehyde 3-phosphate and glycerone phosphate from D-glucose: step 4/4.</text>
</comment>
<comment type="caution">
    <text evidence="8">The sequence shown here is derived from an EMBL/GenBank/DDBJ whole genome shotgun (WGS) entry which is preliminary data.</text>
</comment>
<evidence type="ECO:0000313" key="9">
    <source>
        <dbReference type="Proteomes" id="UP000247498"/>
    </source>
</evidence>
<gene>
    <name evidence="8" type="ORF">Rsub_03112</name>
</gene>
<evidence type="ECO:0000256" key="7">
    <source>
        <dbReference type="SAM" id="SignalP"/>
    </source>
</evidence>
<dbReference type="AlphaFoldDB" id="A0A2V0NT44"/>
<dbReference type="InParanoid" id="A0A2V0NT44"/>
<dbReference type="EC" id="4.1.2.13" evidence="4"/>
<dbReference type="NCBIfam" id="NF033379">
    <property type="entry name" value="FrucBisAld_I"/>
    <property type="match status" value="1"/>
</dbReference>
<dbReference type="OrthoDB" id="36455at2759"/>
<dbReference type="STRING" id="307507.A0A2V0NT44"/>